<protein>
    <submittedName>
        <fullName evidence="1">Uncharacterized protein</fullName>
    </submittedName>
</protein>
<name>A0AAN8STM8_SOLBU</name>
<organism evidence="1 2">
    <name type="scientific">Solanum bulbocastanum</name>
    <name type="common">Wild potato</name>
    <dbReference type="NCBI Taxonomy" id="147425"/>
    <lineage>
        <taxon>Eukaryota</taxon>
        <taxon>Viridiplantae</taxon>
        <taxon>Streptophyta</taxon>
        <taxon>Embryophyta</taxon>
        <taxon>Tracheophyta</taxon>
        <taxon>Spermatophyta</taxon>
        <taxon>Magnoliopsida</taxon>
        <taxon>eudicotyledons</taxon>
        <taxon>Gunneridae</taxon>
        <taxon>Pentapetalae</taxon>
        <taxon>asterids</taxon>
        <taxon>lamiids</taxon>
        <taxon>Solanales</taxon>
        <taxon>Solanaceae</taxon>
        <taxon>Solanoideae</taxon>
        <taxon>Solaneae</taxon>
        <taxon>Solanum</taxon>
    </lineage>
</organism>
<dbReference type="EMBL" id="JBANQN010000012">
    <property type="protein sequence ID" value="KAK6773782.1"/>
    <property type="molecule type" value="Genomic_DNA"/>
</dbReference>
<keyword evidence="2" id="KW-1185">Reference proteome</keyword>
<evidence type="ECO:0000313" key="2">
    <source>
        <dbReference type="Proteomes" id="UP001371456"/>
    </source>
</evidence>
<comment type="caution">
    <text evidence="1">The sequence shown here is derived from an EMBL/GenBank/DDBJ whole genome shotgun (WGS) entry which is preliminary data.</text>
</comment>
<sequence>MLLKEFRYIQIQAYDRVGLCTSNVVSVIVWEWK</sequence>
<evidence type="ECO:0000313" key="1">
    <source>
        <dbReference type="EMBL" id="KAK6773782.1"/>
    </source>
</evidence>
<dbReference type="AlphaFoldDB" id="A0AAN8STM8"/>
<accession>A0AAN8STM8</accession>
<gene>
    <name evidence="1" type="ORF">RDI58_029020</name>
</gene>
<reference evidence="1 2" key="1">
    <citation type="submission" date="2024-02" db="EMBL/GenBank/DDBJ databases">
        <title>de novo genome assembly of Solanum bulbocastanum strain 11H21.</title>
        <authorList>
            <person name="Hosaka A.J."/>
        </authorList>
    </citation>
    <scope>NUCLEOTIDE SEQUENCE [LARGE SCALE GENOMIC DNA]</scope>
    <source>
        <tissue evidence="1">Young leaves</tissue>
    </source>
</reference>
<proteinExistence type="predicted"/>
<dbReference type="Proteomes" id="UP001371456">
    <property type="component" value="Unassembled WGS sequence"/>
</dbReference>